<dbReference type="InterPro" id="IPR045247">
    <property type="entry name" value="Oye-like"/>
</dbReference>
<dbReference type="InterPro" id="IPR013785">
    <property type="entry name" value="Aldolase_TIM"/>
</dbReference>
<dbReference type="GO" id="GO:0010181">
    <property type="term" value="F:FMN binding"/>
    <property type="evidence" value="ECO:0007669"/>
    <property type="project" value="InterPro"/>
</dbReference>
<sequence length="238" mass="26335">MPATTTEHEEENPLFWPVQVGNMTVNHRVVLAPMTRCRAIGGVPQESLVKHYAQRASLGGLLISEANAVSPEAYGFSHSPGIFMTEQVRAWKKVTGAVHAKGAYIFCRIWHVGRASHYIHQPNWQKPLSSTGKAIQPPFLVRLSEGEMARFSDPRALAAHEIPLIVQQFQHAAKNGIAAGFDGVELHAAHGYLVDQFLKDGINDRTDEYGSSVENRCQFLLEFVAAIVENVIIINMIN</sequence>
<reference evidence="5 6" key="1">
    <citation type="journal article" date="2008" name="Science">
        <title>The Physcomitrella genome reveals evolutionary insights into the conquest of land by plants.</title>
        <authorList>
            <person name="Rensing S."/>
            <person name="Lang D."/>
            <person name="Zimmer A."/>
            <person name="Terry A."/>
            <person name="Salamov A."/>
            <person name="Shapiro H."/>
            <person name="Nishiyama T."/>
            <person name="Perroud P.-F."/>
            <person name="Lindquist E."/>
            <person name="Kamisugi Y."/>
            <person name="Tanahashi T."/>
            <person name="Sakakibara K."/>
            <person name="Fujita T."/>
            <person name="Oishi K."/>
            <person name="Shin-I T."/>
            <person name="Kuroki Y."/>
            <person name="Toyoda A."/>
            <person name="Suzuki Y."/>
            <person name="Hashimoto A."/>
            <person name="Yamaguchi K."/>
            <person name="Sugano A."/>
            <person name="Kohara Y."/>
            <person name="Fujiyama A."/>
            <person name="Anterola A."/>
            <person name="Aoki S."/>
            <person name="Ashton N."/>
            <person name="Barbazuk W.B."/>
            <person name="Barker E."/>
            <person name="Bennetzen J."/>
            <person name="Bezanilla M."/>
            <person name="Blankenship R."/>
            <person name="Cho S.H."/>
            <person name="Dutcher S."/>
            <person name="Estelle M."/>
            <person name="Fawcett J.A."/>
            <person name="Gundlach H."/>
            <person name="Hanada K."/>
            <person name="Heyl A."/>
            <person name="Hicks K.A."/>
            <person name="Hugh J."/>
            <person name="Lohr M."/>
            <person name="Mayer K."/>
            <person name="Melkozernov A."/>
            <person name="Murata T."/>
            <person name="Nelson D."/>
            <person name="Pils B."/>
            <person name="Prigge M."/>
            <person name="Reiss B."/>
            <person name="Renner T."/>
            <person name="Rombauts S."/>
            <person name="Rushton P."/>
            <person name="Sanderfoot A."/>
            <person name="Schween G."/>
            <person name="Shiu S.-H."/>
            <person name="Stueber K."/>
            <person name="Theodoulou F.L."/>
            <person name="Tu H."/>
            <person name="Van de Peer Y."/>
            <person name="Verrier P.J."/>
            <person name="Waters E."/>
            <person name="Wood A."/>
            <person name="Yang L."/>
            <person name="Cove D."/>
            <person name="Cuming A."/>
            <person name="Hasebe M."/>
            <person name="Lucas S."/>
            <person name="Mishler D.B."/>
            <person name="Reski R."/>
            <person name="Grigoriev I."/>
            <person name="Quatrano R.S."/>
            <person name="Boore J.L."/>
        </authorList>
    </citation>
    <scope>NUCLEOTIDE SEQUENCE [LARGE SCALE GENOMIC DNA]</scope>
    <source>
        <strain evidence="5 6">cv. Gransden 2004</strain>
    </source>
</reference>
<keyword evidence="3" id="KW-0285">Flavoprotein</keyword>
<reference evidence="5" key="3">
    <citation type="submission" date="2020-12" db="UniProtKB">
        <authorList>
            <consortium name="EnsemblPlants"/>
        </authorList>
    </citation>
    <scope>IDENTIFICATION</scope>
</reference>
<evidence type="ECO:0000256" key="3">
    <source>
        <dbReference type="ARBA" id="ARBA00022643"/>
    </source>
</evidence>
<dbReference type="KEGG" id="ppp:112273073"/>
<proteinExistence type="inferred from homology"/>
<dbReference type="GO" id="GO:0016491">
    <property type="term" value="F:oxidoreductase activity"/>
    <property type="evidence" value="ECO:0000318"/>
    <property type="project" value="GO_Central"/>
</dbReference>
<feature type="domain" description="NADH:flavin oxidoreductase/NADH oxidase N-terminal" evidence="4">
    <location>
        <begin position="14"/>
        <end position="231"/>
    </location>
</feature>
<organism evidence="5 6">
    <name type="scientific">Physcomitrium patens</name>
    <name type="common">Spreading-leaved earth moss</name>
    <name type="synonym">Physcomitrella patens</name>
    <dbReference type="NCBI Taxonomy" id="3218"/>
    <lineage>
        <taxon>Eukaryota</taxon>
        <taxon>Viridiplantae</taxon>
        <taxon>Streptophyta</taxon>
        <taxon>Embryophyta</taxon>
        <taxon>Bryophyta</taxon>
        <taxon>Bryophytina</taxon>
        <taxon>Bryopsida</taxon>
        <taxon>Funariidae</taxon>
        <taxon>Funariales</taxon>
        <taxon>Funariaceae</taxon>
        <taxon>Physcomitrium</taxon>
    </lineage>
</organism>
<dbReference type="PANTHER" id="PTHR22893">
    <property type="entry name" value="NADH OXIDOREDUCTASE-RELATED"/>
    <property type="match status" value="1"/>
</dbReference>
<dbReference type="GeneID" id="112273073"/>
<dbReference type="InParanoid" id="A0A7I4C2Z7"/>
<protein>
    <recommendedName>
        <fullName evidence="4">NADH:flavin oxidoreductase/NADH oxidase N-terminal domain-containing protein</fullName>
    </recommendedName>
</protein>
<dbReference type="Proteomes" id="UP000006727">
    <property type="component" value="Chromosome 20"/>
</dbReference>
<comment type="similarity">
    <text evidence="2">Belongs to the NADH:flavin oxidoreductase/NADH oxidase family.</text>
</comment>
<accession>A0A7I4C2Z7</accession>
<name>A0A7I4C2Z7_PHYPA</name>
<evidence type="ECO:0000259" key="4">
    <source>
        <dbReference type="Pfam" id="PF00724"/>
    </source>
</evidence>
<dbReference type="EMBL" id="ABEU02000020">
    <property type="status" value="NOT_ANNOTATED_CDS"/>
    <property type="molecule type" value="Genomic_DNA"/>
</dbReference>
<dbReference type="RefSeq" id="XP_024357191.1">
    <property type="nucleotide sequence ID" value="XM_024501423.2"/>
</dbReference>
<dbReference type="OrthoDB" id="1663137at2759"/>
<dbReference type="InterPro" id="IPR001155">
    <property type="entry name" value="OxRdtase_FMN_N"/>
</dbReference>
<dbReference type="RefSeq" id="XP_073385257.1">
    <property type="nucleotide sequence ID" value="XM_073529156.1"/>
</dbReference>
<evidence type="ECO:0000256" key="1">
    <source>
        <dbReference type="ARBA" id="ARBA00001917"/>
    </source>
</evidence>
<dbReference type="PANTHER" id="PTHR22893:SF112">
    <property type="entry name" value="12-OXOPHYTODIENOATE REDUCTASE 3"/>
    <property type="match status" value="1"/>
</dbReference>
<dbReference type="OMA" id="LAMVEIS"/>
<keyword evidence="6" id="KW-1185">Reference proteome</keyword>
<evidence type="ECO:0000313" key="6">
    <source>
        <dbReference type="Proteomes" id="UP000006727"/>
    </source>
</evidence>
<keyword evidence="3" id="KW-0288">FMN</keyword>
<dbReference type="Gramene" id="Pp3c20_14530V3.2">
    <property type="protein sequence ID" value="Pp3c20_14530V3.2"/>
    <property type="gene ID" value="Pp3c20_14530"/>
</dbReference>
<dbReference type="AlphaFoldDB" id="A0A7I4C2Z7"/>
<evidence type="ECO:0000256" key="2">
    <source>
        <dbReference type="ARBA" id="ARBA00005979"/>
    </source>
</evidence>
<gene>
    <name evidence="5" type="primary">LOC112273073</name>
</gene>
<evidence type="ECO:0000313" key="5">
    <source>
        <dbReference type="EnsemblPlants" id="Pp3c20_14530V3.2"/>
    </source>
</evidence>
<dbReference type="Pfam" id="PF00724">
    <property type="entry name" value="Oxidored_FMN"/>
    <property type="match status" value="1"/>
</dbReference>
<reference evidence="5 6" key="2">
    <citation type="journal article" date="2018" name="Plant J.">
        <title>The Physcomitrella patens chromosome-scale assembly reveals moss genome structure and evolution.</title>
        <authorList>
            <person name="Lang D."/>
            <person name="Ullrich K.K."/>
            <person name="Murat F."/>
            <person name="Fuchs J."/>
            <person name="Jenkins J."/>
            <person name="Haas F.B."/>
            <person name="Piednoel M."/>
            <person name="Gundlach H."/>
            <person name="Van Bel M."/>
            <person name="Meyberg R."/>
            <person name="Vives C."/>
            <person name="Morata J."/>
            <person name="Symeonidi A."/>
            <person name="Hiss M."/>
            <person name="Muchero W."/>
            <person name="Kamisugi Y."/>
            <person name="Saleh O."/>
            <person name="Blanc G."/>
            <person name="Decker E.L."/>
            <person name="van Gessel N."/>
            <person name="Grimwood J."/>
            <person name="Hayes R.D."/>
            <person name="Graham S.W."/>
            <person name="Gunter L.E."/>
            <person name="McDaniel S.F."/>
            <person name="Hoernstein S.N.W."/>
            <person name="Larsson A."/>
            <person name="Li F.W."/>
            <person name="Perroud P.F."/>
            <person name="Phillips J."/>
            <person name="Ranjan P."/>
            <person name="Rokshar D.S."/>
            <person name="Rothfels C.J."/>
            <person name="Schneider L."/>
            <person name="Shu S."/>
            <person name="Stevenson D.W."/>
            <person name="Thummler F."/>
            <person name="Tillich M."/>
            <person name="Villarreal Aguilar J.C."/>
            <person name="Widiez T."/>
            <person name="Wong G.K."/>
            <person name="Wymore A."/>
            <person name="Zhang Y."/>
            <person name="Zimmer A.D."/>
            <person name="Quatrano R.S."/>
            <person name="Mayer K.F.X."/>
            <person name="Goodstein D."/>
            <person name="Casacuberta J.M."/>
            <person name="Vandepoele K."/>
            <person name="Reski R."/>
            <person name="Cuming A.C."/>
            <person name="Tuskan G.A."/>
            <person name="Maumus F."/>
            <person name="Salse J."/>
            <person name="Schmutz J."/>
            <person name="Rensing S.A."/>
        </authorList>
    </citation>
    <scope>NUCLEOTIDE SEQUENCE [LARGE SCALE GENOMIC DNA]</scope>
    <source>
        <strain evidence="5 6">cv. Gransden 2004</strain>
    </source>
</reference>
<dbReference type="EnsemblPlants" id="Pp3c20_14530V3.2">
    <property type="protein sequence ID" value="Pp3c20_14530V3.2"/>
    <property type="gene ID" value="Pp3c20_14530"/>
</dbReference>
<comment type="cofactor">
    <cofactor evidence="1">
        <name>FMN</name>
        <dbReference type="ChEBI" id="CHEBI:58210"/>
    </cofactor>
</comment>
<dbReference type="SUPFAM" id="SSF51395">
    <property type="entry name" value="FMN-linked oxidoreductases"/>
    <property type="match status" value="1"/>
</dbReference>
<dbReference type="Gene3D" id="3.20.20.70">
    <property type="entry name" value="Aldolase class I"/>
    <property type="match status" value="1"/>
</dbReference>